<dbReference type="SUPFAM" id="SSF55103">
    <property type="entry name" value="FAD-linked oxidases, C-terminal domain"/>
    <property type="match status" value="1"/>
</dbReference>
<dbReference type="GO" id="GO:0016491">
    <property type="term" value="F:oxidoreductase activity"/>
    <property type="evidence" value="ECO:0000318"/>
    <property type="project" value="GO_Central"/>
</dbReference>
<dbReference type="PANTHER" id="PTHR13878">
    <property type="entry name" value="GULONOLACTONE OXIDASE"/>
    <property type="match status" value="1"/>
</dbReference>
<reference evidence="11" key="2">
    <citation type="submission" date="2019-07" db="EMBL/GenBank/DDBJ databases">
        <authorList>
            <person name="Seetharam A."/>
            <person name="Woodhouse M."/>
            <person name="Cannon E."/>
        </authorList>
    </citation>
    <scope>NUCLEOTIDE SEQUENCE [LARGE SCALE GENOMIC DNA]</scope>
    <source>
        <strain evidence="11">cv. B73</strain>
    </source>
</reference>
<evidence type="ECO:0000256" key="7">
    <source>
        <dbReference type="ARBA" id="ARBA00023002"/>
    </source>
</evidence>
<accession>A0A804P336</accession>
<reference evidence="11" key="3">
    <citation type="submission" date="2021-05" db="UniProtKB">
        <authorList>
            <consortium name="EnsemblPlants"/>
        </authorList>
    </citation>
    <scope>IDENTIFICATION</scope>
    <source>
        <strain evidence="11">cv. B73</strain>
    </source>
</reference>
<feature type="chain" id="PRO_5032608599" description="cytokinin dehydrogenase" evidence="9">
    <location>
        <begin position="24"/>
        <end position="574"/>
    </location>
</feature>
<dbReference type="InterPro" id="IPR016167">
    <property type="entry name" value="FAD-bd_PCMH_sub1"/>
</dbReference>
<name>A0A804P336_MAIZE</name>
<dbReference type="EC" id="1.5.99.12" evidence="4"/>
<dbReference type="PROSITE" id="PS51387">
    <property type="entry name" value="FAD_PCMH"/>
    <property type="match status" value="1"/>
</dbReference>
<evidence type="ECO:0000256" key="3">
    <source>
        <dbReference type="ARBA" id="ARBA00011245"/>
    </source>
</evidence>
<dbReference type="OrthoDB" id="415825at2759"/>
<dbReference type="Proteomes" id="UP000007305">
    <property type="component" value="Chromosome 4"/>
</dbReference>
<keyword evidence="9" id="KW-0732">Signal</keyword>
<keyword evidence="12" id="KW-1185">Reference proteome</keyword>
<dbReference type="GO" id="GO:0009690">
    <property type="term" value="P:cytokinin metabolic process"/>
    <property type="evidence" value="ECO:0007669"/>
    <property type="project" value="InterPro"/>
</dbReference>
<evidence type="ECO:0000259" key="10">
    <source>
        <dbReference type="PROSITE" id="PS51387"/>
    </source>
</evidence>
<keyword evidence="7" id="KW-0560">Oxidoreductase</keyword>
<dbReference type="FunCoup" id="A0A804P336">
    <property type="interactions" value="134"/>
</dbReference>
<comment type="similarity">
    <text evidence="2">Belongs to the oxygen-dependent FAD-linked oxidoreductase family.</text>
</comment>
<evidence type="ECO:0000256" key="8">
    <source>
        <dbReference type="ARBA" id="ARBA00048224"/>
    </source>
</evidence>
<dbReference type="Gramene" id="Zm00001eb205170_T002">
    <property type="protein sequence ID" value="Zm00001eb205170_P002"/>
    <property type="gene ID" value="Zm00001eb205170"/>
</dbReference>
<organism evidence="11 12">
    <name type="scientific">Zea mays</name>
    <name type="common">Maize</name>
    <dbReference type="NCBI Taxonomy" id="4577"/>
    <lineage>
        <taxon>Eukaryota</taxon>
        <taxon>Viridiplantae</taxon>
        <taxon>Streptophyta</taxon>
        <taxon>Embryophyta</taxon>
        <taxon>Tracheophyta</taxon>
        <taxon>Spermatophyta</taxon>
        <taxon>Magnoliopsida</taxon>
        <taxon>Liliopsida</taxon>
        <taxon>Poales</taxon>
        <taxon>Poaceae</taxon>
        <taxon>PACMAD clade</taxon>
        <taxon>Panicoideae</taxon>
        <taxon>Andropogonodae</taxon>
        <taxon>Andropogoneae</taxon>
        <taxon>Tripsacinae</taxon>
        <taxon>Zea</taxon>
    </lineage>
</organism>
<dbReference type="InterPro" id="IPR050432">
    <property type="entry name" value="FAD-linked_Oxidoreductases_BP"/>
</dbReference>
<dbReference type="PANTHER" id="PTHR13878:SF127">
    <property type="entry name" value="CYTOKININ DEHYDROGENASE 3"/>
    <property type="match status" value="1"/>
</dbReference>
<dbReference type="InterPro" id="IPR006093">
    <property type="entry name" value="Oxy_OxRdtase_FAD_BS"/>
</dbReference>
<dbReference type="Gene3D" id="3.40.462.10">
    <property type="entry name" value="FAD-linked oxidases, C-terminal domain"/>
    <property type="match status" value="1"/>
</dbReference>
<proteinExistence type="inferred from homology"/>
<dbReference type="InterPro" id="IPR016170">
    <property type="entry name" value="Cytok_DH_C_sf"/>
</dbReference>
<dbReference type="InterPro" id="IPR006094">
    <property type="entry name" value="Oxid_FAD_bind_N"/>
</dbReference>
<dbReference type="Pfam" id="PF01565">
    <property type="entry name" value="FAD_binding_4"/>
    <property type="match status" value="1"/>
</dbReference>
<dbReference type="InterPro" id="IPR016164">
    <property type="entry name" value="FAD-linked_Oxase-like_C"/>
</dbReference>
<dbReference type="SUPFAM" id="SSF56176">
    <property type="entry name" value="FAD-binding/transporter-associated domain-like"/>
    <property type="match status" value="1"/>
</dbReference>
<dbReference type="InterPro" id="IPR015345">
    <property type="entry name" value="Cytokinin_DH_FAD/cytokin-bd"/>
</dbReference>
<dbReference type="InterPro" id="IPR016169">
    <property type="entry name" value="FAD-bd_PCMH_sub2"/>
</dbReference>
<feature type="signal peptide" evidence="9">
    <location>
        <begin position="1"/>
        <end position="23"/>
    </location>
</feature>
<evidence type="ECO:0000256" key="2">
    <source>
        <dbReference type="ARBA" id="ARBA00005466"/>
    </source>
</evidence>
<protein>
    <recommendedName>
        <fullName evidence="4">cytokinin dehydrogenase</fullName>
        <ecNumber evidence="4">1.5.99.12</ecNumber>
    </recommendedName>
</protein>
<comment type="subunit">
    <text evidence="3">Monomer.</text>
</comment>
<comment type="cofactor">
    <cofactor evidence="1">
        <name>FAD</name>
        <dbReference type="ChEBI" id="CHEBI:57692"/>
    </cofactor>
</comment>
<evidence type="ECO:0000313" key="11">
    <source>
        <dbReference type="EnsemblPlants" id="Zm00001eb205170_P002"/>
    </source>
</evidence>
<keyword evidence="6" id="KW-0274">FAD</keyword>
<dbReference type="InterPro" id="IPR016166">
    <property type="entry name" value="FAD-bd_PCMH"/>
</dbReference>
<evidence type="ECO:0000256" key="9">
    <source>
        <dbReference type="SAM" id="SignalP"/>
    </source>
</evidence>
<reference evidence="12" key="1">
    <citation type="journal article" date="2009" name="Science">
        <title>The B73 maize genome: complexity, diversity, and dynamics.</title>
        <authorList>
            <person name="Schnable P.S."/>
            <person name="Ware D."/>
            <person name="Fulton R.S."/>
            <person name="Stein J.C."/>
            <person name="Wei F."/>
            <person name="Pasternak S."/>
            <person name="Liang C."/>
            <person name="Zhang J."/>
            <person name="Fulton L."/>
            <person name="Graves T.A."/>
            <person name="Minx P."/>
            <person name="Reily A.D."/>
            <person name="Courtney L."/>
            <person name="Kruchowski S.S."/>
            <person name="Tomlinson C."/>
            <person name="Strong C."/>
            <person name="Delehaunty K."/>
            <person name="Fronick C."/>
            <person name="Courtney B."/>
            <person name="Rock S.M."/>
            <person name="Belter E."/>
            <person name="Du F."/>
            <person name="Kim K."/>
            <person name="Abbott R.M."/>
            <person name="Cotton M."/>
            <person name="Levy A."/>
            <person name="Marchetto P."/>
            <person name="Ochoa K."/>
            <person name="Jackson S.M."/>
            <person name="Gillam B."/>
            <person name="Chen W."/>
            <person name="Yan L."/>
            <person name="Higginbotham J."/>
            <person name="Cardenas M."/>
            <person name="Waligorski J."/>
            <person name="Applebaum E."/>
            <person name="Phelps L."/>
            <person name="Falcone J."/>
            <person name="Kanchi K."/>
            <person name="Thane T."/>
            <person name="Scimone A."/>
            <person name="Thane N."/>
            <person name="Henke J."/>
            <person name="Wang T."/>
            <person name="Ruppert J."/>
            <person name="Shah N."/>
            <person name="Rotter K."/>
            <person name="Hodges J."/>
            <person name="Ingenthron E."/>
            <person name="Cordes M."/>
            <person name="Kohlberg S."/>
            <person name="Sgro J."/>
            <person name="Delgado B."/>
            <person name="Mead K."/>
            <person name="Chinwalla A."/>
            <person name="Leonard S."/>
            <person name="Crouse K."/>
            <person name="Collura K."/>
            <person name="Kudrna D."/>
            <person name="Currie J."/>
            <person name="He R."/>
            <person name="Angelova A."/>
            <person name="Rajasekar S."/>
            <person name="Mueller T."/>
            <person name="Lomeli R."/>
            <person name="Scara G."/>
            <person name="Ko A."/>
            <person name="Delaney K."/>
            <person name="Wissotski M."/>
            <person name="Lopez G."/>
            <person name="Campos D."/>
            <person name="Braidotti M."/>
            <person name="Ashley E."/>
            <person name="Golser W."/>
            <person name="Kim H."/>
            <person name="Lee S."/>
            <person name="Lin J."/>
            <person name="Dujmic Z."/>
            <person name="Kim W."/>
            <person name="Talag J."/>
            <person name="Zuccolo A."/>
            <person name="Fan C."/>
            <person name="Sebastian A."/>
            <person name="Kramer M."/>
            <person name="Spiegel L."/>
            <person name="Nascimento L."/>
            <person name="Zutavern T."/>
            <person name="Miller B."/>
            <person name="Ambroise C."/>
            <person name="Muller S."/>
            <person name="Spooner W."/>
            <person name="Narechania A."/>
            <person name="Ren L."/>
            <person name="Wei S."/>
            <person name="Kumari S."/>
            <person name="Faga B."/>
            <person name="Levy M.J."/>
            <person name="McMahan L."/>
            <person name="Van Buren P."/>
            <person name="Vaughn M.W."/>
            <person name="Ying K."/>
            <person name="Yeh C.-T."/>
            <person name="Emrich S.J."/>
            <person name="Jia Y."/>
            <person name="Kalyanaraman A."/>
            <person name="Hsia A.-P."/>
            <person name="Barbazuk W.B."/>
            <person name="Baucom R.S."/>
            <person name="Brutnell T.P."/>
            <person name="Carpita N.C."/>
            <person name="Chaparro C."/>
            <person name="Chia J.-M."/>
            <person name="Deragon J.-M."/>
            <person name="Estill J.C."/>
            <person name="Fu Y."/>
            <person name="Jeddeloh J.A."/>
            <person name="Han Y."/>
            <person name="Lee H."/>
            <person name="Li P."/>
            <person name="Lisch D.R."/>
            <person name="Liu S."/>
            <person name="Liu Z."/>
            <person name="Nagel D.H."/>
            <person name="McCann M.C."/>
            <person name="SanMiguel P."/>
            <person name="Myers A.M."/>
            <person name="Nettleton D."/>
            <person name="Nguyen J."/>
            <person name="Penning B.W."/>
            <person name="Ponnala L."/>
            <person name="Schneider K.L."/>
            <person name="Schwartz D.C."/>
            <person name="Sharma A."/>
            <person name="Soderlund C."/>
            <person name="Springer N.M."/>
            <person name="Sun Q."/>
            <person name="Wang H."/>
            <person name="Waterman M."/>
            <person name="Westerman R."/>
            <person name="Wolfgruber T.K."/>
            <person name="Yang L."/>
            <person name="Yu Y."/>
            <person name="Zhang L."/>
            <person name="Zhou S."/>
            <person name="Zhu Q."/>
            <person name="Bennetzen J.L."/>
            <person name="Dawe R.K."/>
            <person name="Jiang J."/>
            <person name="Jiang N."/>
            <person name="Presting G.G."/>
            <person name="Wessler S.R."/>
            <person name="Aluru S."/>
            <person name="Martienssen R.A."/>
            <person name="Clifton S.W."/>
            <person name="McCombie W.R."/>
            <person name="Wing R.A."/>
            <person name="Wilson R.K."/>
        </authorList>
    </citation>
    <scope>NUCLEOTIDE SEQUENCE [LARGE SCALE GENOMIC DNA]</scope>
    <source>
        <strain evidence="12">cv. B73</strain>
    </source>
</reference>
<evidence type="ECO:0000313" key="12">
    <source>
        <dbReference type="Proteomes" id="UP000007305"/>
    </source>
</evidence>
<evidence type="ECO:0000256" key="4">
    <source>
        <dbReference type="ARBA" id="ARBA00011928"/>
    </source>
</evidence>
<evidence type="ECO:0000256" key="5">
    <source>
        <dbReference type="ARBA" id="ARBA00022630"/>
    </source>
</evidence>
<dbReference type="EnsemblPlants" id="Zm00001eb205170_T002">
    <property type="protein sequence ID" value="Zm00001eb205170_P002"/>
    <property type="gene ID" value="Zm00001eb205170"/>
</dbReference>
<comment type="catalytic activity">
    <reaction evidence="8">
        <text>N(6)-dimethylallyladenine + A + H2O = 3-methyl-2-butenal + adenine + AH2</text>
        <dbReference type="Rhea" id="RHEA:13625"/>
        <dbReference type="ChEBI" id="CHEBI:13193"/>
        <dbReference type="ChEBI" id="CHEBI:15377"/>
        <dbReference type="ChEBI" id="CHEBI:15825"/>
        <dbReference type="ChEBI" id="CHEBI:16708"/>
        <dbReference type="ChEBI" id="CHEBI:17499"/>
        <dbReference type="ChEBI" id="CHEBI:17660"/>
        <dbReference type="EC" id="1.5.99.12"/>
    </reaction>
</comment>
<dbReference type="InterPro" id="IPR036318">
    <property type="entry name" value="FAD-bd_PCMH-like_sf"/>
</dbReference>
<dbReference type="Pfam" id="PF09265">
    <property type="entry name" value="Cytokin-bind"/>
    <property type="match status" value="2"/>
</dbReference>
<sequence length="574" mass="62967">MARRTRFVAVAALLASFLSVAAGHPRPLPAAGLPGDLFGLGIASRIRTDSNSTAKAATDFGQMVRAAPEAVFHPATPADIAALVRFSATSAAPFPVAPRGQGHSWRGQALAPGGVVVDMGSLGRGPRINVSAATGAEPFVDAGGEQLWVDVLRATLRHGLAPRVWTDYLRLTVGGTLSNAGIGGQAFRHGPQIANVHELDVVTGTGEMVTCSMDVNSDLFMAALGGLGQFGVITRARIRLEPAPKRVRWVRLAYTDVATFTKDQEFLISNRTSQVGFDYVEGQVQLNRSLVEGPKSTPFFSGADLARLAGLASRTGPTAIYYIEGAMYYTEDTAISVDKVQISLNTHTKNKLYYCFQCFGQKETHSLLLYESLQKMKALLDQLSFEPGFPFTKDVTFVQFLDRVREEERVLRSAGAWEVPHPWLNLFVPRSRILDFDDGVFKALLKDANPAGIILMYPMNKDRWDDRMTAMTPATDDDDNVFYAVSFLWSALSADDVPQLERWNKAVLDFCDRSGIECKQYLPHYTSQDGWRRHFGAKWSRIAELKARYDPRALLSPGQRIFPVPVESSGIASA</sequence>
<gene>
    <name evidence="11" type="primary">LOC100526747</name>
</gene>
<evidence type="ECO:0000256" key="6">
    <source>
        <dbReference type="ARBA" id="ARBA00022827"/>
    </source>
</evidence>
<dbReference type="AlphaFoldDB" id="A0A804P336"/>
<dbReference type="InParanoid" id="A0A804P336"/>
<dbReference type="PROSITE" id="PS00862">
    <property type="entry name" value="OX2_COVAL_FAD"/>
    <property type="match status" value="1"/>
</dbReference>
<feature type="domain" description="FAD-binding PCMH-type" evidence="10">
    <location>
        <begin position="64"/>
        <end position="243"/>
    </location>
</feature>
<dbReference type="Gene3D" id="3.30.465.10">
    <property type="match status" value="1"/>
</dbReference>
<dbReference type="GO" id="GO:0019139">
    <property type="term" value="F:cytokinin dehydrogenase activity"/>
    <property type="evidence" value="ECO:0007669"/>
    <property type="project" value="UniProtKB-EC"/>
</dbReference>
<evidence type="ECO:0000256" key="1">
    <source>
        <dbReference type="ARBA" id="ARBA00001974"/>
    </source>
</evidence>
<dbReference type="GO" id="GO:0071949">
    <property type="term" value="F:FAD binding"/>
    <property type="evidence" value="ECO:0007669"/>
    <property type="project" value="InterPro"/>
</dbReference>
<dbReference type="Gene3D" id="3.30.43.10">
    <property type="entry name" value="Uridine Diphospho-n-acetylenolpyruvylglucosamine Reductase, domain 2"/>
    <property type="match status" value="1"/>
</dbReference>
<keyword evidence="5" id="KW-0285">Flavoprotein</keyword>